<name>A0A4Y7TK66_COPMI</name>
<reference evidence="1 2" key="1">
    <citation type="journal article" date="2019" name="Nat. Ecol. Evol.">
        <title>Megaphylogeny resolves global patterns of mushroom evolution.</title>
        <authorList>
            <person name="Varga T."/>
            <person name="Krizsan K."/>
            <person name="Foldi C."/>
            <person name="Dima B."/>
            <person name="Sanchez-Garcia M."/>
            <person name="Sanchez-Ramirez S."/>
            <person name="Szollosi G.J."/>
            <person name="Szarkandi J.G."/>
            <person name="Papp V."/>
            <person name="Albert L."/>
            <person name="Andreopoulos W."/>
            <person name="Angelini C."/>
            <person name="Antonin V."/>
            <person name="Barry K.W."/>
            <person name="Bougher N.L."/>
            <person name="Buchanan P."/>
            <person name="Buyck B."/>
            <person name="Bense V."/>
            <person name="Catcheside P."/>
            <person name="Chovatia M."/>
            <person name="Cooper J."/>
            <person name="Damon W."/>
            <person name="Desjardin D."/>
            <person name="Finy P."/>
            <person name="Geml J."/>
            <person name="Haridas S."/>
            <person name="Hughes K."/>
            <person name="Justo A."/>
            <person name="Karasinski D."/>
            <person name="Kautmanova I."/>
            <person name="Kiss B."/>
            <person name="Kocsube S."/>
            <person name="Kotiranta H."/>
            <person name="LaButti K.M."/>
            <person name="Lechner B.E."/>
            <person name="Liimatainen K."/>
            <person name="Lipzen A."/>
            <person name="Lukacs Z."/>
            <person name="Mihaltcheva S."/>
            <person name="Morgado L.N."/>
            <person name="Niskanen T."/>
            <person name="Noordeloos M.E."/>
            <person name="Ohm R.A."/>
            <person name="Ortiz-Santana B."/>
            <person name="Ovrebo C."/>
            <person name="Racz N."/>
            <person name="Riley R."/>
            <person name="Savchenko A."/>
            <person name="Shiryaev A."/>
            <person name="Soop K."/>
            <person name="Spirin V."/>
            <person name="Szebenyi C."/>
            <person name="Tomsovsky M."/>
            <person name="Tulloss R.E."/>
            <person name="Uehling J."/>
            <person name="Grigoriev I.V."/>
            <person name="Vagvolgyi C."/>
            <person name="Papp T."/>
            <person name="Martin F.M."/>
            <person name="Miettinen O."/>
            <person name="Hibbett D.S."/>
            <person name="Nagy L.G."/>
        </authorList>
    </citation>
    <scope>NUCLEOTIDE SEQUENCE [LARGE SCALE GENOMIC DNA]</scope>
    <source>
        <strain evidence="1 2">FP101781</strain>
    </source>
</reference>
<dbReference type="Proteomes" id="UP000298030">
    <property type="component" value="Unassembled WGS sequence"/>
</dbReference>
<dbReference type="OrthoDB" id="3258141at2759"/>
<comment type="caution">
    <text evidence="1">The sequence shown here is derived from an EMBL/GenBank/DDBJ whole genome shotgun (WGS) entry which is preliminary data.</text>
</comment>
<keyword evidence="2" id="KW-1185">Reference proteome</keyword>
<protein>
    <submittedName>
        <fullName evidence="1">Uncharacterized protein</fullName>
    </submittedName>
</protein>
<dbReference type="AlphaFoldDB" id="A0A4Y7TK66"/>
<dbReference type="EMBL" id="QPFP01000009">
    <property type="protein sequence ID" value="TEB34566.1"/>
    <property type="molecule type" value="Genomic_DNA"/>
</dbReference>
<accession>A0A4Y7TK66</accession>
<proteinExistence type="predicted"/>
<evidence type="ECO:0000313" key="2">
    <source>
        <dbReference type="Proteomes" id="UP000298030"/>
    </source>
</evidence>
<evidence type="ECO:0000313" key="1">
    <source>
        <dbReference type="EMBL" id="TEB34566.1"/>
    </source>
</evidence>
<gene>
    <name evidence="1" type="ORF">FA13DRAFT_1707452</name>
</gene>
<sequence length="342" mass="37243">MFVTHCHAFPPKFGSGHTKSQVYQGAVFRFIKLTGSPKNIHCNNALIQGARVGLLASLCRAAPKISVLGPFSEPFEIGNGSENQSQASLMHSEIAPIRALMRPRHNSFSRFPLFGTQVNGTQTYVLWENSEFVWRYLRPDSRPHLPHLKSKHVGMAELIRSGKSGSDWTANELAANNITAIYQDAATFFETPDLPHTTINPNVLNTLEYRDAPDDDTYRLLGNLDIATTQVPAEESAVDDFAVLLLREDKRLLAPEDPEARLIAEAIAASSTNNRTRLRTSGIPPLPLKDIAGITLTGTSPVFYKIGVSMELVSAVGGGGYPATPTIVYALIPVLNAVGVKV</sequence>
<organism evidence="1 2">
    <name type="scientific">Coprinellus micaceus</name>
    <name type="common">Glistening ink-cap mushroom</name>
    <name type="synonym">Coprinus micaceus</name>
    <dbReference type="NCBI Taxonomy" id="71717"/>
    <lineage>
        <taxon>Eukaryota</taxon>
        <taxon>Fungi</taxon>
        <taxon>Dikarya</taxon>
        <taxon>Basidiomycota</taxon>
        <taxon>Agaricomycotina</taxon>
        <taxon>Agaricomycetes</taxon>
        <taxon>Agaricomycetidae</taxon>
        <taxon>Agaricales</taxon>
        <taxon>Agaricineae</taxon>
        <taxon>Psathyrellaceae</taxon>
        <taxon>Coprinellus</taxon>
    </lineage>
</organism>